<dbReference type="AlphaFoldDB" id="A0A484ID49"/>
<feature type="region of interest" description="Disordered" evidence="6">
    <location>
        <begin position="325"/>
        <end position="358"/>
    </location>
</feature>
<evidence type="ECO:0000256" key="5">
    <source>
        <dbReference type="PIRNR" id="PIRNR000124"/>
    </source>
</evidence>
<feature type="domain" description="UDP-glucose/GDP-mannose dehydrogenase N-terminal" evidence="8">
    <location>
        <begin position="58"/>
        <end position="158"/>
    </location>
</feature>
<evidence type="ECO:0000313" key="10">
    <source>
        <dbReference type="Proteomes" id="UP000294299"/>
    </source>
</evidence>
<dbReference type="PANTHER" id="PTHR43491">
    <property type="entry name" value="UDP-N-ACETYL-D-MANNOSAMINE DEHYDROGENASE"/>
    <property type="match status" value="1"/>
</dbReference>
<dbReference type="RefSeq" id="WP_134485056.1">
    <property type="nucleotide sequence ID" value="NZ_LR216287.1"/>
</dbReference>
<keyword evidence="9" id="KW-0560">Oxidoreductase</keyword>
<dbReference type="EMBL" id="LR216287">
    <property type="protein sequence ID" value="VFJ15020.1"/>
    <property type="molecule type" value="Genomic_DNA"/>
</dbReference>
<comment type="similarity">
    <text evidence="5">Belongs to the UDP-glucose/GDP-mannose dehydrogenase family.</text>
</comment>
<evidence type="ECO:0000256" key="3">
    <source>
        <dbReference type="ARBA" id="ARBA00030172"/>
    </source>
</evidence>
<dbReference type="SUPFAM" id="SSF48179">
    <property type="entry name" value="6-phosphogluconate dehydrogenase C-terminal domain-like"/>
    <property type="match status" value="1"/>
</dbReference>
<dbReference type="Pfam" id="PF00984">
    <property type="entry name" value="UDPG_MGDP_dh"/>
    <property type="match status" value="1"/>
</dbReference>
<comment type="catalytic activity">
    <reaction evidence="4">
        <text>UDP-N-acetyl-alpha-D-mannosamine + 2 NAD(+) + H2O = UDP-N-acetyl-alpha-D-mannosaminouronate + 2 NADH + 3 H(+)</text>
        <dbReference type="Rhea" id="RHEA:25780"/>
        <dbReference type="ChEBI" id="CHEBI:15377"/>
        <dbReference type="ChEBI" id="CHEBI:15378"/>
        <dbReference type="ChEBI" id="CHEBI:57540"/>
        <dbReference type="ChEBI" id="CHEBI:57945"/>
        <dbReference type="ChEBI" id="CHEBI:68623"/>
        <dbReference type="ChEBI" id="CHEBI:70731"/>
        <dbReference type="EC" id="1.1.1.336"/>
    </reaction>
</comment>
<dbReference type="GeneID" id="39421840"/>
<proteinExistence type="inferred from homology"/>
<dbReference type="Proteomes" id="UP000294299">
    <property type="component" value="Chromosome NFRAN"/>
</dbReference>
<gene>
    <name evidence="9" type="primary">wbpA</name>
    <name evidence="9" type="ORF">NFRAN_2698</name>
</gene>
<organism evidence="9 10">
    <name type="scientific">Candidatus Nitrosocosmicus franklandianus</name>
    <dbReference type="NCBI Taxonomy" id="1798806"/>
    <lineage>
        <taxon>Archaea</taxon>
        <taxon>Nitrososphaerota</taxon>
        <taxon>Nitrososphaeria</taxon>
        <taxon>Nitrososphaerales</taxon>
        <taxon>Nitrososphaeraceae</taxon>
        <taxon>Candidatus Nitrosocosmicus</taxon>
    </lineage>
</organism>
<feature type="domain" description="UDP-glucose/GDP-mannose dehydrogenase dimerisation" evidence="7">
    <location>
        <begin position="229"/>
        <end position="316"/>
    </location>
</feature>
<dbReference type="PIRSF" id="PIRSF500136">
    <property type="entry name" value="UDP_ManNAc_DH"/>
    <property type="match status" value="1"/>
</dbReference>
<keyword evidence="10" id="KW-1185">Reference proteome</keyword>
<dbReference type="KEGG" id="nfn:NFRAN_2698"/>
<dbReference type="InterPro" id="IPR014026">
    <property type="entry name" value="UDP-Glc/GDP-Man_DH_dimer"/>
</dbReference>
<evidence type="ECO:0000313" key="9">
    <source>
        <dbReference type="EMBL" id="VFJ15020.1"/>
    </source>
</evidence>
<dbReference type="PIRSF" id="PIRSF000124">
    <property type="entry name" value="UDPglc_GDPman_dh"/>
    <property type="match status" value="1"/>
</dbReference>
<dbReference type="Pfam" id="PF03721">
    <property type="entry name" value="UDPG_MGDP_dh_N"/>
    <property type="match status" value="1"/>
</dbReference>
<dbReference type="OrthoDB" id="59839at2157"/>
<dbReference type="GO" id="GO:0051287">
    <property type="term" value="F:NAD binding"/>
    <property type="evidence" value="ECO:0007669"/>
    <property type="project" value="InterPro"/>
</dbReference>
<evidence type="ECO:0000259" key="7">
    <source>
        <dbReference type="Pfam" id="PF00984"/>
    </source>
</evidence>
<name>A0A484ID49_9ARCH</name>
<dbReference type="InterPro" id="IPR001732">
    <property type="entry name" value="UDP-Glc/GDP-Man_DH_N"/>
</dbReference>
<sequence>MYNYNYEKNYDKVVIIGLGQLGLPVAKYVKEHGFDTYGYDINQKAMQSAESKYGIKPATNFGDFDVLIICVSTHRPDDMFSPQVEGLMSVVEKISREAKTGALISIESTIPKGTSKRVFEKLDHRLHVVHAPHRWYALEEDIHGVNQLRIIGGVSSCCLQHGLNFYDGRLEDKAILPSSSSSSMVDHSLSVATTLEAKSKTKSSSSITTKLNKKRSLGIPMHPVSSVEVAELTKIIENAHRYLQISFAEELYLYCKGNGISFPELRESLNTKWNVEILEPRDGIGGHCLPKDTKMFINSSNTIKSKILQAAMEIDEDYREYIQSRDKNGNNGSLTLRGKSRGETEKETEQILCSRKIK</sequence>
<protein>
    <recommendedName>
        <fullName evidence="2">UDP-N-acetyl-D-mannosamine dehydrogenase</fullName>
        <ecNumber evidence="1">1.1.1.336</ecNumber>
    </recommendedName>
    <alternativeName>
        <fullName evidence="3">UDP-ManNAc 6-dehydrogenase</fullName>
    </alternativeName>
</protein>
<evidence type="ECO:0000256" key="1">
    <source>
        <dbReference type="ARBA" id="ARBA00012935"/>
    </source>
</evidence>
<accession>A0A484ID49</accession>
<dbReference type="InterPro" id="IPR017476">
    <property type="entry name" value="UDP-Glc/GDP-Man"/>
</dbReference>
<evidence type="ECO:0000256" key="4">
    <source>
        <dbReference type="ARBA" id="ARBA00049130"/>
    </source>
</evidence>
<dbReference type="GO" id="GO:0000271">
    <property type="term" value="P:polysaccharide biosynthetic process"/>
    <property type="evidence" value="ECO:0007669"/>
    <property type="project" value="InterPro"/>
</dbReference>
<evidence type="ECO:0000259" key="8">
    <source>
        <dbReference type="Pfam" id="PF03721"/>
    </source>
</evidence>
<dbReference type="GO" id="GO:0016628">
    <property type="term" value="F:oxidoreductase activity, acting on the CH-CH group of donors, NAD or NADP as acceptor"/>
    <property type="evidence" value="ECO:0007669"/>
    <property type="project" value="InterPro"/>
</dbReference>
<feature type="compositionally biased region" description="Basic and acidic residues" evidence="6">
    <location>
        <begin position="340"/>
        <end position="349"/>
    </location>
</feature>
<dbReference type="Gene3D" id="3.40.50.720">
    <property type="entry name" value="NAD(P)-binding Rossmann-like Domain"/>
    <property type="match status" value="3"/>
</dbReference>
<dbReference type="SUPFAM" id="SSF51735">
    <property type="entry name" value="NAD(P)-binding Rossmann-fold domains"/>
    <property type="match status" value="1"/>
</dbReference>
<evidence type="ECO:0000256" key="2">
    <source>
        <dbReference type="ARBA" id="ARBA00016796"/>
    </source>
</evidence>
<dbReference type="InterPro" id="IPR008927">
    <property type="entry name" value="6-PGluconate_DH-like_C_sf"/>
</dbReference>
<dbReference type="PANTHER" id="PTHR43491:SF1">
    <property type="entry name" value="UDP-N-ACETYL-D-MANNOSAMINE DEHYDROGENASE"/>
    <property type="match status" value="1"/>
</dbReference>
<dbReference type="InterPro" id="IPR036291">
    <property type="entry name" value="NAD(P)-bd_dom_sf"/>
</dbReference>
<dbReference type="InterPro" id="IPR028359">
    <property type="entry name" value="UDP_ManNAc/GlcNAc_DH"/>
</dbReference>
<evidence type="ECO:0000256" key="6">
    <source>
        <dbReference type="SAM" id="MobiDB-lite"/>
    </source>
</evidence>
<reference evidence="9 10" key="1">
    <citation type="submission" date="2019-02" db="EMBL/GenBank/DDBJ databases">
        <authorList>
            <person name="Lehtovirta-Morley E L."/>
        </authorList>
    </citation>
    <scope>NUCLEOTIDE SEQUENCE [LARGE SCALE GENOMIC DNA]</scope>
    <source>
        <strain evidence="9">NFRAN1</strain>
    </source>
</reference>
<dbReference type="GO" id="GO:0089714">
    <property type="term" value="F:UDP-N-acetyl-D-mannosamine dehydrogenase activity"/>
    <property type="evidence" value="ECO:0007669"/>
    <property type="project" value="UniProtKB-EC"/>
</dbReference>
<dbReference type="EC" id="1.1.1.336" evidence="1"/>